<dbReference type="RefSeq" id="WP_030257220.1">
    <property type="nucleotide sequence ID" value="NZ_JBHEZZ010000008.1"/>
</dbReference>
<proteinExistence type="predicted"/>
<dbReference type="Proteomes" id="UP001592528">
    <property type="component" value="Unassembled WGS sequence"/>
</dbReference>
<dbReference type="EMBL" id="JBHEZZ010000008">
    <property type="protein sequence ID" value="MFC1402837.1"/>
    <property type="molecule type" value="Genomic_DNA"/>
</dbReference>
<dbReference type="InterPro" id="IPR019675">
    <property type="entry name" value="DUF2550"/>
</dbReference>
<evidence type="ECO:0000313" key="3">
    <source>
        <dbReference type="Proteomes" id="UP001592528"/>
    </source>
</evidence>
<feature type="region of interest" description="Disordered" evidence="1">
    <location>
        <begin position="57"/>
        <end position="76"/>
    </location>
</feature>
<gene>
    <name evidence="2" type="ORF">ACEZDJ_16225</name>
</gene>
<sequence>MVLVVVVVVAVLLAALLGLGAFAMRRRLIQRVGGTFDCSARLRVAALPGVPGLPVPDAGPDAPLPSGSAPAPSGSAVDNGGKGWLFGIARYNRDSVEWFRVFSYSPRPRRVLQRSRIEVLHRRTPVGQEELALLSGAVVLVCRHAGEPLELAMSEDALTGFLAWLEAAPPGQRVNVA</sequence>
<accession>A0ABV6UN08</accession>
<comment type="caution">
    <text evidence="2">The sequence shown here is derived from an EMBL/GenBank/DDBJ whole genome shotgun (WGS) entry which is preliminary data.</text>
</comment>
<name>A0ABV6UN08_9ACTN</name>
<evidence type="ECO:0000313" key="2">
    <source>
        <dbReference type="EMBL" id="MFC1402837.1"/>
    </source>
</evidence>
<evidence type="ECO:0000256" key="1">
    <source>
        <dbReference type="SAM" id="MobiDB-lite"/>
    </source>
</evidence>
<feature type="compositionally biased region" description="Low complexity" evidence="1">
    <location>
        <begin position="58"/>
        <end position="76"/>
    </location>
</feature>
<keyword evidence="3" id="KW-1185">Reference proteome</keyword>
<organism evidence="2 3">
    <name type="scientific">Streptacidiphilus cavernicola</name>
    <dbReference type="NCBI Taxonomy" id="3342716"/>
    <lineage>
        <taxon>Bacteria</taxon>
        <taxon>Bacillati</taxon>
        <taxon>Actinomycetota</taxon>
        <taxon>Actinomycetes</taxon>
        <taxon>Kitasatosporales</taxon>
        <taxon>Streptomycetaceae</taxon>
        <taxon>Streptacidiphilus</taxon>
    </lineage>
</organism>
<protein>
    <submittedName>
        <fullName evidence="2">DUF2550 domain-containing protein</fullName>
    </submittedName>
</protein>
<dbReference type="Pfam" id="PF10739">
    <property type="entry name" value="DUF2550"/>
    <property type="match status" value="1"/>
</dbReference>
<reference evidence="2 3" key="1">
    <citation type="submission" date="2024-09" db="EMBL/GenBank/DDBJ databases">
        <authorList>
            <person name="Lee S.D."/>
        </authorList>
    </citation>
    <scope>NUCLEOTIDE SEQUENCE [LARGE SCALE GENOMIC DNA]</scope>
    <source>
        <strain evidence="2 3">N1-5</strain>
    </source>
</reference>